<organism evidence="1 2">
    <name type="scientific">Dioscorea alata</name>
    <name type="common">Purple yam</name>
    <dbReference type="NCBI Taxonomy" id="55571"/>
    <lineage>
        <taxon>Eukaryota</taxon>
        <taxon>Viridiplantae</taxon>
        <taxon>Streptophyta</taxon>
        <taxon>Embryophyta</taxon>
        <taxon>Tracheophyta</taxon>
        <taxon>Spermatophyta</taxon>
        <taxon>Magnoliopsida</taxon>
        <taxon>Liliopsida</taxon>
        <taxon>Dioscoreales</taxon>
        <taxon>Dioscoreaceae</taxon>
        <taxon>Dioscorea</taxon>
    </lineage>
</organism>
<protein>
    <submittedName>
        <fullName evidence="1">Very-long-chain 3-oxoacyl-CoA reductase protein</fullName>
        <ecNumber evidence="1">1.1.1.330</ecNumber>
    </submittedName>
</protein>
<dbReference type="EMBL" id="CM037012">
    <property type="protein sequence ID" value="KAH7690764.1"/>
    <property type="molecule type" value="Genomic_DNA"/>
</dbReference>
<dbReference type="EC" id="1.1.1.330" evidence="1"/>
<gene>
    <name evidence="1" type="ORF">IHE45_02G071700</name>
</gene>
<evidence type="ECO:0000313" key="1">
    <source>
        <dbReference type="EMBL" id="KAH7690764.1"/>
    </source>
</evidence>
<evidence type="ECO:0000313" key="2">
    <source>
        <dbReference type="Proteomes" id="UP000827976"/>
    </source>
</evidence>
<keyword evidence="2" id="KW-1185">Reference proteome</keyword>
<dbReference type="Proteomes" id="UP000827976">
    <property type="component" value="Chromosome 2"/>
</dbReference>
<keyword evidence="1" id="KW-0560">Oxidoreductase</keyword>
<name>A0ACB7WQE4_DIOAL</name>
<comment type="caution">
    <text evidence="1">The sequence shown here is derived from an EMBL/GenBank/DDBJ whole genome shotgun (WGS) entry which is preliminary data.</text>
</comment>
<sequence length="65" mass="7276">MLDKCATKNVQQGAATTCYVALHPQVQGMTGKYFADSNVVKLRFHAANPEMANKLWELSLNMIYN</sequence>
<proteinExistence type="predicted"/>
<accession>A0ACB7WQE4</accession>
<reference evidence="2" key="1">
    <citation type="journal article" date="2022" name="Nat. Commun.">
        <title>Chromosome evolution and the genetic basis of agronomically important traits in greater yam.</title>
        <authorList>
            <person name="Bredeson J.V."/>
            <person name="Lyons J.B."/>
            <person name="Oniyinde I.O."/>
            <person name="Okereke N.R."/>
            <person name="Kolade O."/>
            <person name="Nnabue I."/>
            <person name="Nwadili C.O."/>
            <person name="Hribova E."/>
            <person name="Parker M."/>
            <person name="Nwogha J."/>
            <person name="Shu S."/>
            <person name="Carlson J."/>
            <person name="Kariba R."/>
            <person name="Muthemba S."/>
            <person name="Knop K."/>
            <person name="Barton G.J."/>
            <person name="Sherwood A.V."/>
            <person name="Lopez-Montes A."/>
            <person name="Asiedu R."/>
            <person name="Jamnadass R."/>
            <person name="Muchugi A."/>
            <person name="Goodstein D."/>
            <person name="Egesi C.N."/>
            <person name="Featherston J."/>
            <person name="Asfaw A."/>
            <person name="Simpson G.G."/>
            <person name="Dolezel J."/>
            <person name="Hendre P.S."/>
            <person name="Van Deynze A."/>
            <person name="Kumar P.L."/>
            <person name="Obidiegwu J.E."/>
            <person name="Bhattacharjee R."/>
            <person name="Rokhsar D.S."/>
        </authorList>
    </citation>
    <scope>NUCLEOTIDE SEQUENCE [LARGE SCALE GENOMIC DNA]</scope>
    <source>
        <strain evidence="2">cv. TDa95/00328</strain>
    </source>
</reference>